<dbReference type="EMBL" id="MU393560">
    <property type="protein sequence ID" value="KAI4861173.1"/>
    <property type="molecule type" value="Genomic_DNA"/>
</dbReference>
<protein>
    <submittedName>
        <fullName evidence="1">Uncharacterized protein</fullName>
    </submittedName>
</protein>
<accession>A0ACB9YPA5</accession>
<comment type="caution">
    <text evidence="1">The sequence shown here is derived from an EMBL/GenBank/DDBJ whole genome shotgun (WGS) entry which is preliminary data.</text>
</comment>
<keyword evidence="2" id="KW-1185">Reference proteome</keyword>
<sequence length="506" mass="56705">MVTSPLARGGRAGIDNIMYNIGEVNGPRYEGMVDFEVKRQIAARKREETRQQEAKAIIKIREEVRKEIEAENIATAQAREEARKDIEAENRAAVQAREAETIRNEKSAKLIQQKVDRGVDEIMMLIKGKIQRDLNVERRTDTVKHAGRDQLRAEVQVEMEEAERERPRADKQKAAAQPVQRFPFSPRPSHSGDLFESPAPRTNPPRRSPLSEDGESLLRRPPNVPPNVPEPPNVYAETESERQMMMASSSSKIRRLWRLEQEERSRERKERKTLRAIWEELGYPFAETLAAGLAGAAYGYVPPMPPPPPSPPPFHQYDSPRPSRTSGSGFKSTYGQASSDSEPYYSESESGDETHTPRRYTQARRRTESRGRSLRRGINKSQHEMELFSPHEPPTQRGEEDVSAPNDDSMLLSETQLLLKAGSEPGETTAKAERDKREGTALEESTESDVNGMAEVHALLGDHIVTFIANIVAAVPLRLLFNVALMGISLRLGGVLGGLLSTGTKY</sequence>
<reference evidence="1 2" key="1">
    <citation type="journal article" date="2022" name="New Phytol.">
        <title>Ecological generalism drives hyperdiversity of secondary metabolite gene clusters in xylarialean endophytes.</title>
        <authorList>
            <person name="Franco M.E.E."/>
            <person name="Wisecaver J.H."/>
            <person name="Arnold A.E."/>
            <person name="Ju Y.M."/>
            <person name="Slot J.C."/>
            <person name="Ahrendt S."/>
            <person name="Moore L.P."/>
            <person name="Eastman K.E."/>
            <person name="Scott K."/>
            <person name="Konkel Z."/>
            <person name="Mondo S.J."/>
            <person name="Kuo A."/>
            <person name="Hayes R.D."/>
            <person name="Haridas S."/>
            <person name="Andreopoulos B."/>
            <person name="Riley R."/>
            <person name="LaButti K."/>
            <person name="Pangilinan J."/>
            <person name="Lipzen A."/>
            <person name="Amirebrahimi M."/>
            <person name="Yan J."/>
            <person name="Adam C."/>
            <person name="Keymanesh K."/>
            <person name="Ng V."/>
            <person name="Louie K."/>
            <person name="Northen T."/>
            <person name="Drula E."/>
            <person name="Henrissat B."/>
            <person name="Hsieh H.M."/>
            <person name="Youens-Clark K."/>
            <person name="Lutzoni F."/>
            <person name="Miadlikowska J."/>
            <person name="Eastwood D.C."/>
            <person name="Hamelin R.C."/>
            <person name="Grigoriev I.V."/>
            <person name="U'Ren J.M."/>
        </authorList>
    </citation>
    <scope>NUCLEOTIDE SEQUENCE [LARGE SCALE GENOMIC DNA]</scope>
    <source>
        <strain evidence="1 2">CBS 119005</strain>
    </source>
</reference>
<gene>
    <name evidence="1" type="ORF">F4820DRAFT_79411</name>
</gene>
<proteinExistence type="predicted"/>
<dbReference type="Proteomes" id="UP001497700">
    <property type="component" value="Unassembled WGS sequence"/>
</dbReference>
<organism evidence="1 2">
    <name type="scientific">Hypoxylon rubiginosum</name>
    <dbReference type="NCBI Taxonomy" id="110542"/>
    <lineage>
        <taxon>Eukaryota</taxon>
        <taxon>Fungi</taxon>
        <taxon>Dikarya</taxon>
        <taxon>Ascomycota</taxon>
        <taxon>Pezizomycotina</taxon>
        <taxon>Sordariomycetes</taxon>
        <taxon>Xylariomycetidae</taxon>
        <taxon>Xylariales</taxon>
        <taxon>Hypoxylaceae</taxon>
        <taxon>Hypoxylon</taxon>
    </lineage>
</organism>
<evidence type="ECO:0000313" key="1">
    <source>
        <dbReference type="EMBL" id="KAI4861173.1"/>
    </source>
</evidence>
<name>A0ACB9YPA5_9PEZI</name>
<evidence type="ECO:0000313" key="2">
    <source>
        <dbReference type="Proteomes" id="UP001497700"/>
    </source>
</evidence>